<evidence type="ECO:0000313" key="1">
    <source>
        <dbReference type="EMBL" id="KAH1072583.1"/>
    </source>
</evidence>
<evidence type="ECO:0000313" key="2">
    <source>
        <dbReference type="Proteomes" id="UP000828251"/>
    </source>
</evidence>
<protein>
    <submittedName>
        <fullName evidence="1">Uncharacterized protein</fullName>
    </submittedName>
</protein>
<accession>A0A9D3V868</accession>
<name>A0A9D3V868_9ROSI</name>
<dbReference type="EMBL" id="JAIQCV010000008">
    <property type="protein sequence ID" value="KAH1072583.1"/>
    <property type="molecule type" value="Genomic_DNA"/>
</dbReference>
<organism evidence="1 2">
    <name type="scientific">Gossypium stocksii</name>
    <dbReference type="NCBI Taxonomy" id="47602"/>
    <lineage>
        <taxon>Eukaryota</taxon>
        <taxon>Viridiplantae</taxon>
        <taxon>Streptophyta</taxon>
        <taxon>Embryophyta</taxon>
        <taxon>Tracheophyta</taxon>
        <taxon>Spermatophyta</taxon>
        <taxon>Magnoliopsida</taxon>
        <taxon>eudicotyledons</taxon>
        <taxon>Gunneridae</taxon>
        <taxon>Pentapetalae</taxon>
        <taxon>rosids</taxon>
        <taxon>malvids</taxon>
        <taxon>Malvales</taxon>
        <taxon>Malvaceae</taxon>
        <taxon>Malvoideae</taxon>
        <taxon>Gossypium</taxon>
    </lineage>
</organism>
<keyword evidence="2" id="KW-1185">Reference proteome</keyword>
<sequence length="90" mass="10484">MFSGLNEVRIEKKGDSTRYRHMVLLSAPMMIEALGLTEGTLWCSSIKVRKCVTEEWGEELRNWNFIKISSFGIVESKPRYVKLRAFWGKL</sequence>
<dbReference type="AlphaFoldDB" id="A0A9D3V868"/>
<comment type="caution">
    <text evidence="1">The sequence shown here is derived from an EMBL/GenBank/DDBJ whole genome shotgun (WGS) entry which is preliminary data.</text>
</comment>
<dbReference type="Proteomes" id="UP000828251">
    <property type="component" value="Unassembled WGS sequence"/>
</dbReference>
<proteinExistence type="predicted"/>
<gene>
    <name evidence="1" type="ORF">J1N35_024911</name>
</gene>
<reference evidence="1 2" key="1">
    <citation type="journal article" date="2021" name="Plant Biotechnol. J.">
        <title>Multi-omics assisted identification of the key and species-specific regulatory components of drought-tolerant mechanisms in Gossypium stocksii.</title>
        <authorList>
            <person name="Yu D."/>
            <person name="Ke L."/>
            <person name="Zhang D."/>
            <person name="Wu Y."/>
            <person name="Sun Y."/>
            <person name="Mei J."/>
            <person name="Sun J."/>
            <person name="Sun Y."/>
        </authorList>
    </citation>
    <scope>NUCLEOTIDE SEQUENCE [LARGE SCALE GENOMIC DNA]</scope>
    <source>
        <strain evidence="2">cv. E1</strain>
        <tissue evidence="1">Leaf</tissue>
    </source>
</reference>